<dbReference type="EMBL" id="JACHDB010000001">
    <property type="protein sequence ID" value="MBB5429961.1"/>
    <property type="molecule type" value="Genomic_DNA"/>
</dbReference>
<name>A0A7W8QGK3_9ACTN</name>
<sequence>MESAARIAVVTGGAGGIGRAVCAVLARAGLQVVALGRDADRLARLERDLGGAGVRGLVCDAADEQQVERVLAGLEAPVEVLVNNAGAAESAPLHRTTLASWNEHFTANATTAFLLTRAVLPGMRERNRGRIVAVASTAGLAGAPYTAAYTAAKHAMVGLVRVTAAELAGTGATCNAVCPAFVRTPMTERSAARIAERTGRSAQEAERALAGAAPLGRLVEPEEVAAAVGYLASEAAGCVNGQTIVLDGGGIQQ</sequence>
<evidence type="ECO:0000256" key="1">
    <source>
        <dbReference type="ARBA" id="ARBA00006484"/>
    </source>
</evidence>
<dbReference type="PRINTS" id="PR00080">
    <property type="entry name" value="SDRFAMILY"/>
</dbReference>
<dbReference type="Gene3D" id="3.40.50.720">
    <property type="entry name" value="NAD(P)-binding Rossmann-like Domain"/>
    <property type="match status" value="1"/>
</dbReference>
<dbReference type="InterPro" id="IPR050259">
    <property type="entry name" value="SDR"/>
</dbReference>
<dbReference type="GO" id="GO:0032787">
    <property type="term" value="P:monocarboxylic acid metabolic process"/>
    <property type="evidence" value="ECO:0007669"/>
    <property type="project" value="UniProtKB-ARBA"/>
</dbReference>
<keyword evidence="2" id="KW-0560">Oxidoreductase</keyword>
<dbReference type="Proteomes" id="UP000572635">
    <property type="component" value="Unassembled WGS sequence"/>
</dbReference>
<dbReference type="InterPro" id="IPR036291">
    <property type="entry name" value="NAD(P)-bd_dom_sf"/>
</dbReference>
<dbReference type="SUPFAM" id="SSF51735">
    <property type="entry name" value="NAD(P)-binding Rossmann-fold domains"/>
    <property type="match status" value="1"/>
</dbReference>
<keyword evidence="5" id="KW-1185">Reference proteome</keyword>
<evidence type="ECO:0000313" key="4">
    <source>
        <dbReference type="EMBL" id="MBB5429961.1"/>
    </source>
</evidence>
<evidence type="ECO:0000313" key="5">
    <source>
        <dbReference type="Proteomes" id="UP000572635"/>
    </source>
</evidence>
<feature type="domain" description="Ketoreductase" evidence="3">
    <location>
        <begin position="6"/>
        <end position="171"/>
    </location>
</feature>
<comment type="caution">
    <text evidence="4">The sequence shown here is derived from an EMBL/GenBank/DDBJ whole genome shotgun (WGS) entry which is preliminary data.</text>
</comment>
<dbReference type="CDD" id="cd05233">
    <property type="entry name" value="SDR_c"/>
    <property type="match status" value="1"/>
</dbReference>
<dbReference type="PANTHER" id="PTHR42879:SF2">
    <property type="entry name" value="3-OXOACYL-[ACYL-CARRIER-PROTEIN] REDUCTASE FABG"/>
    <property type="match status" value="1"/>
</dbReference>
<dbReference type="Pfam" id="PF13561">
    <property type="entry name" value="adh_short_C2"/>
    <property type="match status" value="1"/>
</dbReference>
<dbReference type="InterPro" id="IPR002347">
    <property type="entry name" value="SDR_fam"/>
</dbReference>
<proteinExistence type="inferred from homology"/>
<organism evidence="4 5">
    <name type="scientific">Nocardiopsis composta</name>
    <dbReference type="NCBI Taxonomy" id="157465"/>
    <lineage>
        <taxon>Bacteria</taxon>
        <taxon>Bacillati</taxon>
        <taxon>Actinomycetota</taxon>
        <taxon>Actinomycetes</taxon>
        <taxon>Streptosporangiales</taxon>
        <taxon>Nocardiopsidaceae</taxon>
        <taxon>Nocardiopsis</taxon>
    </lineage>
</organism>
<dbReference type="RefSeq" id="WP_184387472.1">
    <property type="nucleotide sequence ID" value="NZ_BAAAJD010000209.1"/>
</dbReference>
<dbReference type="PRINTS" id="PR00081">
    <property type="entry name" value="GDHRDH"/>
</dbReference>
<dbReference type="FunFam" id="3.40.50.720:FF:000084">
    <property type="entry name" value="Short-chain dehydrogenase reductase"/>
    <property type="match status" value="1"/>
</dbReference>
<evidence type="ECO:0000256" key="2">
    <source>
        <dbReference type="ARBA" id="ARBA00023002"/>
    </source>
</evidence>
<comment type="similarity">
    <text evidence="1">Belongs to the short-chain dehydrogenases/reductases (SDR) family.</text>
</comment>
<gene>
    <name evidence="4" type="ORF">HDA36_000045</name>
</gene>
<dbReference type="GO" id="GO:0016491">
    <property type="term" value="F:oxidoreductase activity"/>
    <property type="evidence" value="ECO:0007669"/>
    <property type="project" value="UniProtKB-KW"/>
</dbReference>
<dbReference type="InterPro" id="IPR057326">
    <property type="entry name" value="KR_dom"/>
</dbReference>
<dbReference type="InterPro" id="IPR020904">
    <property type="entry name" value="Sc_DH/Rdtase_CS"/>
</dbReference>
<dbReference type="SMART" id="SM00822">
    <property type="entry name" value="PKS_KR"/>
    <property type="match status" value="1"/>
</dbReference>
<evidence type="ECO:0000259" key="3">
    <source>
        <dbReference type="SMART" id="SM00822"/>
    </source>
</evidence>
<dbReference type="AlphaFoldDB" id="A0A7W8QGK3"/>
<accession>A0A7W8QGK3</accession>
<dbReference type="PANTHER" id="PTHR42879">
    <property type="entry name" value="3-OXOACYL-(ACYL-CARRIER-PROTEIN) REDUCTASE"/>
    <property type="match status" value="1"/>
</dbReference>
<protein>
    <submittedName>
        <fullName evidence="4">NAD(P)-dependent dehydrogenase (Short-subunit alcohol dehydrogenase family)</fullName>
    </submittedName>
</protein>
<dbReference type="PROSITE" id="PS00061">
    <property type="entry name" value="ADH_SHORT"/>
    <property type="match status" value="1"/>
</dbReference>
<reference evidence="4 5" key="1">
    <citation type="submission" date="2020-08" db="EMBL/GenBank/DDBJ databases">
        <title>Sequencing the genomes of 1000 actinobacteria strains.</title>
        <authorList>
            <person name="Klenk H.-P."/>
        </authorList>
    </citation>
    <scope>NUCLEOTIDE SEQUENCE [LARGE SCALE GENOMIC DNA]</scope>
    <source>
        <strain evidence="4 5">DSM 44551</strain>
    </source>
</reference>